<dbReference type="OrthoDB" id="1696709at2"/>
<name>K8DZ37_9FIRM</name>
<dbReference type="STRING" id="1121428.DESHY_20141"/>
<dbReference type="RefSeq" id="WP_008411618.1">
    <property type="nucleotide sequence ID" value="NZ_CAOS01000009.1"/>
</dbReference>
<proteinExistence type="predicted"/>
<organism evidence="1 2">
    <name type="scientific">Desulforamulus hydrothermalis Lam5 = DSM 18033</name>
    <dbReference type="NCBI Taxonomy" id="1121428"/>
    <lineage>
        <taxon>Bacteria</taxon>
        <taxon>Bacillati</taxon>
        <taxon>Bacillota</taxon>
        <taxon>Clostridia</taxon>
        <taxon>Eubacteriales</taxon>
        <taxon>Peptococcaceae</taxon>
        <taxon>Desulforamulus</taxon>
    </lineage>
</organism>
<dbReference type="AlphaFoldDB" id="K8DZ37"/>
<comment type="caution">
    <text evidence="1">The sequence shown here is derived from an EMBL/GenBank/DDBJ whole genome shotgun (WGS) entry which is preliminary data.</text>
</comment>
<reference evidence="1 2" key="1">
    <citation type="journal article" date="2013" name="Genome Announc.">
        <title>Genome Sequence of the Sulfate-Reducing Bacterium Desulfotomaculum hydrothermale Lam5(T).</title>
        <authorList>
            <person name="Amin O."/>
            <person name="Fardeau M.L."/>
            <person name="Valette O."/>
            <person name="Hirschler-Rea A."/>
            <person name="Barbe V."/>
            <person name="Medigue C."/>
            <person name="Vacherie B."/>
            <person name="Ollivier B."/>
            <person name="Bertin P.N."/>
            <person name="Dolla A."/>
        </authorList>
    </citation>
    <scope>NUCLEOTIDE SEQUENCE [LARGE SCALE GENOMIC DNA]</scope>
    <source>
        <strain evidence="2">Lam5 / DSM 18033</strain>
    </source>
</reference>
<dbReference type="InterPro" id="IPR010064">
    <property type="entry name" value="HK97-gp10_tail"/>
</dbReference>
<evidence type="ECO:0008006" key="3">
    <source>
        <dbReference type="Google" id="ProtNLM"/>
    </source>
</evidence>
<dbReference type="EMBL" id="CAOS01000009">
    <property type="protein sequence ID" value="CCO08272.1"/>
    <property type="molecule type" value="Genomic_DNA"/>
</dbReference>
<accession>K8DZ37</accession>
<dbReference type="Proteomes" id="UP000009315">
    <property type="component" value="Unassembled WGS sequence"/>
</dbReference>
<evidence type="ECO:0000313" key="2">
    <source>
        <dbReference type="Proteomes" id="UP000009315"/>
    </source>
</evidence>
<keyword evidence="2" id="KW-1185">Reference proteome</keyword>
<protein>
    <recommendedName>
        <fullName evidence="3">Phage protein, HK97 gp10 family</fullName>
    </recommendedName>
</protein>
<gene>
    <name evidence="1" type="ORF">DESHY_20141</name>
</gene>
<dbReference type="Pfam" id="PF04883">
    <property type="entry name" value="HK97-gp10_like"/>
    <property type="match status" value="1"/>
</dbReference>
<sequence>MARNDVSIDQLASAITRAVRDYTGDVKVGIEAEVKSTADKVLKEVKRLAPKRTGEYARTFVKTNKSLPGKQRYVVWNKKHYRRVHLLEFGHAKVDGGRVQAYPHLRPAHDKYTKEMLENIKQIIRSGGR</sequence>
<evidence type="ECO:0000313" key="1">
    <source>
        <dbReference type="EMBL" id="CCO08272.1"/>
    </source>
</evidence>